<dbReference type="AlphaFoldDB" id="A0A2N8PHS0"/>
<keyword evidence="2" id="KW-0732">Signal</keyword>
<evidence type="ECO:0000313" key="5">
    <source>
        <dbReference type="Proteomes" id="UP000236047"/>
    </source>
</evidence>
<feature type="domain" description="Beta-lactamase-related" evidence="3">
    <location>
        <begin position="86"/>
        <end position="394"/>
    </location>
</feature>
<name>A0A2N8PHS0_STRNR</name>
<dbReference type="InterPro" id="IPR001466">
    <property type="entry name" value="Beta-lactam-related"/>
</dbReference>
<dbReference type="Gene3D" id="3.40.710.10">
    <property type="entry name" value="DD-peptidase/beta-lactamase superfamily"/>
    <property type="match status" value="1"/>
</dbReference>
<feature type="chain" id="PRO_5014601606" evidence="2">
    <location>
        <begin position="35"/>
        <end position="454"/>
    </location>
</feature>
<evidence type="ECO:0000256" key="1">
    <source>
        <dbReference type="SAM" id="MobiDB-lite"/>
    </source>
</evidence>
<evidence type="ECO:0000259" key="3">
    <source>
        <dbReference type="Pfam" id="PF00144"/>
    </source>
</evidence>
<dbReference type="RefSeq" id="WP_102923129.1">
    <property type="nucleotide sequence ID" value="NZ_LJSN01000002.1"/>
</dbReference>
<feature type="region of interest" description="Disordered" evidence="1">
    <location>
        <begin position="429"/>
        <end position="454"/>
    </location>
</feature>
<proteinExistence type="predicted"/>
<keyword evidence="4" id="KW-0378">Hydrolase</keyword>
<dbReference type="InterPro" id="IPR050491">
    <property type="entry name" value="AmpC-like"/>
</dbReference>
<dbReference type="PANTHER" id="PTHR46825:SF7">
    <property type="entry name" value="D-ALANYL-D-ALANINE CARBOXYPEPTIDASE"/>
    <property type="match status" value="1"/>
</dbReference>
<keyword evidence="5" id="KW-1185">Reference proteome</keyword>
<protein>
    <submittedName>
        <fullName evidence="4">Hydrolase</fullName>
    </submittedName>
</protein>
<feature type="signal peptide" evidence="2">
    <location>
        <begin position="1"/>
        <end position="34"/>
    </location>
</feature>
<gene>
    <name evidence="4" type="ORF">AOB60_06655</name>
</gene>
<dbReference type="InterPro" id="IPR012338">
    <property type="entry name" value="Beta-lactam/transpept-like"/>
</dbReference>
<accession>A0A2N8PHS0</accession>
<dbReference type="SUPFAM" id="SSF56601">
    <property type="entry name" value="beta-lactamase/transpeptidase-like"/>
    <property type="match status" value="1"/>
</dbReference>
<dbReference type="EMBL" id="LJSN01000002">
    <property type="protein sequence ID" value="PNE40569.1"/>
    <property type="molecule type" value="Genomic_DNA"/>
</dbReference>
<dbReference type="Pfam" id="PF00144">
    <property type="entry name" value="Beta-lactamase"/>
    <property type="match status" value="1"/>
</dbReference>
<evidence type="ECO:0000313" key="4">
    <source>
        <dbReference type="EMBL" id="PNE40569.1"/>
    </source>
</evidence>
<dbReference type="PANTHER" id="PTHR46825">
    <property type="entry name" value="D-ALANYL-D-ALANINE-CARBOXYPEPTIDASE/ENDOPEPTIDASE AMPH"/>
    <property type="match status" value="1"/>
</dbReference>
<sequence>MRVRPRPPHLRPRLTLTAATAALSLLALPTAASAASASAAASPLRPQAAYAGTPATATTALTSAHLTRPAHPFTLDHQALERSLQAFHDAGMYGAYSAVRDGSDSWQGAAGVADIDTGRPVTPQMQHRIGSITKTFTAIAVLREVGKGHIDLDAPIDRYLPDLITGERGRAVTVRMLLNHTSGIADYSASIFATLDSLEGNRFHQFAPEELARLGIEAPPFGKPGQAHHYSNTNYIIAGLLLQKVTGQSPETYITAHVIRKAGLRHTYFPHSPSLPGPHAKMYEAANGDLDPPREFSVYNMSWAGTAGALVSTMPDLNRFYRALLGGELLPPAQLRQMKTTVPIPGSTTRYGLGLFQTTSPCGEFWGHSGLVVGAMTWSWSSPDGRRQISLGFNLTRYQKLDPNNRPLPNPIDAAMDAHVAQAICSTTASHTTERPLAPTRTAPLASAPGQHSR</sequence>
<evidence type="ECO:0000256" key="2">
    <source>
        <dbReference type="SAM" id="SignalP"/>
    </source>
</evidence>
<dbReference type="GO" id="GO:0016787">
    <property type="term" value="F:hydrolase activity"/>
    <property type="evidence" value="ECO:0007669"/>
    <property type="project" value="UniProtKB-KW"/>
</dbReference>
<dbReference type="Proteomes" id="UP000236047">
    <property type="component" value="Unassembled WGS sequence"/>
</dbReference>
<organism evidence="4 5">
    <name type="scientific">Streptomyces noursei</name>
    <name type="common">Streptomyces albulus</name>
    <dbReference type="NCBI Taxonomy" id="1971"/>
    <lineage>
        <taxon>Bacteria</taxon>
        <taxon>Bacillati</taxon>
        <taxon>Actinomycetota</taxon>
        <taxon>Actinomycetes</taxon>
        <taxon>Kitasatosporales</taxon>
        <taxon>Streptomycetaceae</taxon>
        <taxon>Streptomyces</taxon>
    </lineage>
</organism>
<comment type="caution">
    <text evidence="4">The sequence shown here is derived from an EMBL/GenBank/DDBJ whole genome shotgun (WGS) entry which is preliminary data.</text>
</comment>
<reference evidence="5" key="1">
    <citation type="submission" date="2015-09" db="EMBL/GenBank/DDBJ databases">
        <authorList>
            <person name="Graham D.E."/>
            <person name="Mahan K.M."/>
            <person name="Klingeman D.M."/>
            <person name="Fida T."/>
            <person name="Giannone R.J."/>
            <person name="Hettich R.L."/>
            <person name="Parry R.J."/>
            <person name="Spain J.C."/>
        </authorList>
    </citation>
    <scope>NUCLEOTIDE SEQUENCE [LARGE SCALE GENOMIC DNA]</scope>
    <source>
        <strain evidence="5">JCM 4701</strain>
    </source>
</reference>